<comment type="subcellular location">
    <subcellularLocation>
        <location evidence="1">Mitochondrion</location>
    </subcellularLocation>
</comment>
<dbReference type="OrthoDB" id="274828at2759"/>
<dbReference type="GO" id="GO:0003735">
    <property type="term" value="F:structural constituent of ribosome"/>
    <property type="evidence" value="ECO:0007669"/>
    <property type="project" value="TreeGrafter"/>
</dbReference>
<dbReference type="AlphaFoldDB" id="A0A1Y2GSM8"/>
<dbReference type="PANTHER" id="PTHR12810:SF0">
    <property type="entry name" value="SMALL RIBOSOMAL SUBUNIT PROTEIN MS29"/>
    <property type="match status" value="1"/>
</dbReference>
<protein>
    <recommendedName>
        <fullName evidence="7">Small ribosomal subunit protein mS29</fullName>
    </recommendedName>
</protein>
<keyword evidence="3" id="KW-0809">Transit peptide</keyword>
<evidence type="ECO:0000256" key="2">
    <source>
        <dbReference type="ARBA" id="ARBA00009863"/>
    </source>
</evidence>
<sequence>MAHRLLTSTSLLPRTQQTLAARIKATVPVQYANYVTASAVVSAAVKAKKGAAPTRAKGHSNSFRKKGVVDDDSNEGATGAGRLNEKYYKAAIPVKVEEFLPSTATKDNIGKVLGIPSVVTPALSQTAFPTFLNEQFALVKSAALVVRESTVDLLERVDKAMKTPSAQSRIVLTGESGSGKSAVLLQAVSHCLSAGWVVIYVPKASTWMNSSFAYNKVPGSTSFVQPLLASNVAGQIHGANKSTLNGIVVSENAMIGHQEVAKGTTLSALLEIAVKNQFAAQDVMELFLKELGAQKGVPTLIAVDEINTFFRPTEYLNQDAKALNPEHLKLPNLFLRYISGKNSLSHGAIVTATSETHWPRKSETLDVSLGVKVVSPYKKLSQTILPWTQGFTRFEVPNYTRPEAKGVFNYYKKGNIIYDAPSEALFLNKFITSGGNPRKFFTACAKEI</sequence>
<dbReference type="EMBL" id="MCFF01000011">
    <property type="protein sequence ID" value="ORZ21795.1"/>
    <property type="molecule type" value="Genomic_DNA"/>
</dbReference>
<feature type="region of interest" description="Disordered" evidence="8">
    <location>
        <begin position="51"/>
        <end position="77"/>
    </location>
</feature>
<evidence type="ECO:0000313" key="9">
    <source>
        <dbReference type="EMBL" id="ORZ21795.1"/>
    </source>
</evidence>
<evidence type="ECO:0000256" key="4">
    <source>
        <dbReference type="ARBA" id="ARBA00022980"/>
    </source>
</evidence>
<dbReference type="InterPro" id="IPR019368">
    <property type="entry name" value="Ribosomal_mS29"/>
</dbReference>
<keyword evidence="6" id="KW-0687">Ribonucleoprotein</keyword>
<reference evidence="9 10" key="1">
    <citation type="submission" date="2016-07" db="EMBL/GenBank/DDBJ databases">
        <title>Pervasive Adenine N6-methylation of Active Genes in Fungi.</title>
        <authorList>
            <consortium name="DOE Joint Genome Institute"/>
            <person name="Mondo S.J."/>
            <person name="Dannebaum R.O."/>
            <person name="Kuo R.C."/>
            <person name="Labutti K."/>
            <person name="Haridas S."/>
            <person name="Kuo A."/>
            <person name="Salamov A."/>
            <person name="Ahrendt S.R."/>
            <person name="Lipzen A."/>
            <person name="Sullivan W."/>
            <person name="Andreopoulos W.B."/>
            <person name="Clum A."/>
            <person name="Lindquist E."/>
            <person name="Daum C."/>
            <person name="Ramamoorthy G.K."/>
            <person name="Gryganskyi A."/>
            <person name="Culley D."/>
            <person name="Magnuson J.K."/>
            <person name="James T.Y."/>
            <person name="O'Malley M.A."/>
            <person name="Stajich J.E."/>
            <person name="Spatafora J.W."/>
            <person name="Visel A."/>
            <person name="Grigoriev I.V."/>
        </authorList>
    </citation>
    <scope>NUCLEOTIDE SEQUENCE [LARGE SCALE GENOMIC DNA]</scope>
    <source>
        <strain evidence="9 10">NRRL 3116</strain>
    </source>
</reference>
<keyword evidence="4" id="KW-0689">Ribosomal protein</keyword>
<organism evidence="9 10">
    <name type="scientific">Lobosporangium transversale</name>
    <dbReference type="NCBI Taxonomy" id="64571"/>
    <lineage>
        <taxon>Eukaryota</taxon>
        <taxon>Fungi</taxon>
        <taxon>Fungi incertae sedis</taxon>
        <taxon>Mucoromycota</taxon>
        <taxon>Mortierellomycotina</taxon>
        <taxon>Mortierellomycetes</taxon>
        <taxon>Mortierellales</taxon>
        <taxon>Mortierellaceae</taxon>
        <taxon>Lobosporangium</taxon>
    </lineage>
</organism>
<evidence type="ECO:0000256" key="3">
    <source>
        <dbReference type="ARBA" id="ARBA00022946"/>
    </source>
</evidence>
<dbReference type="RefSeq" id="XP_021883046.1">
    <property type="nucleotide sequence ID" value="XM_022021929.1"/>
</dbReference>
<evidence type="ECO:0000313" key="10">
    <source>
        <dbReference type="Proteomes" id="UP000193648"/>
    </source>
</evidence>
<evidence type="ECO:0000256" key="8">
    <source>
        <dbReference type="SAM" id="MobiDB-lite"/>
    </source>
</evidence>
<comment type="caution">
    <text evidence="9">The sequence shown here is derived from an EMBL/GenBank/DDBJ whole genome shotgun (WGS) entry which is preliminary data.</text>
</comment>
<dbReference type="Gene3D" id="3.40.50.300">
    <property type="entry name" value="P-loop containing nucleotide triphosphate hydrolases"/>
    <property type="match status" value="1"/>
</dbReference>
<gene>
    <name evidence="9" type="ORF">BCR41DRAFT_334398</name>
</gene>
<dbReference type="PANTHER" id="PTHR12810">
    <property type="entry name" value="MITOCHONDRIAL 28S RIBOSOMAL PROTEIN S29"/>
    <property type="match status" value="1"/>
</dbReference>
<evidence type="ECO:0000256" key="5">
    <source>
        <dbReference type="ARBA" id="ARBA00023128"/>
    </source>
</evidence>
<dbReference type="Pfam" id="PF10236">
    <property type="entry name" value="DAP3"/>
    <property type="match status" value="1"/>
</dbReference>
<evidence type="ECO:0000256" key="1">
    <source>
        <dbReference type="ARBA" id="ARBA00004173"/>
    </source>
</evidence>
<dbReference type="InterPro" id="IPR025662">
    <property type="entry name" value="Sigma_54_int_dom_ATP-bd_1"/>
</dbReference>
<dbReference type="STRING" id="64571.A0A1Y2GSM8"/>
<dbReference type="SUPFAM" id="SSF52540">
    <property type="entry name" value="P-loop containing nucleoside triphosphate hydrolases"/>
    <property type="match status" value="1"/>
</dbReference>
<keyword evidence="10" id="KW-1185">Reference proteome</keyword>
<dbReference type="PROSITE" id="PS00675">
    <property type="entry name" value="SIGMA54_INTERACT_1"/>
    <property type="match status" value="1"/>
</dbReference>
<keyword evidence="5" id="KW-0496">Mitochondrion</keyword>
<comment type="similarity">
    <text evidence="2">Belongs to the mitochondrion-specific ribosomal protein mS29 family.</text>
</comment>
<dbReference type="GeneID" id="33563773"/>
<dbReference type="FunCoup" id="A0A1Y2GSM8">
    <property type="interactions" value="38"/>
</dbReference>
<dbReference type="InParanoid" id="A0A1Y2GSM8"/>
<proteinExistence type="inferred from homology"/>
<dbReference type="InterPro" id="IPR027417">
    <property type="entry name" value="P-loop_NTPase"/>
</dbReference>
<dbReference type="GO" id="GO:0005763">
    <property type="term" value="C:mitochondrial small ribosomal subunit"/>
    <property type="evidence" value="ECO:0007669"/>
    <property type="project" value="TreeGrafter"/>
</dbReference>
<name>A0A1Y2GSM8_9FUNG</name>
<feature type="compositionally biased region" description="Basic residues" evidence="8">
    <location>
        <begin position="56"/>
        <end position="66"/>
    </location>
</feature>
<evidence type="ECO:0000256" key="6">
    <source>
        <dbReference type="ARBA" id="ARBA00023274"/>
    </source>
</evidence>
<accession>A0A1Y2GSM8</accession>
<evidence type="ECO:0000256" key="7">
    <source>
        <dbReference type="ARBA" id="ARBA00035140"/>
    </source>
</evidence>
<dbReference type="Proteomes" id="UP000193648">
    <property type="component" value="Unassembled WGS sequence"/>
</dbReference>